<dbReference type="EMBL" id="CAJJDM010000094">
    <property type="protein sequence ID" value="CAD8092788.1"/>
    <property type="molecule type" value="Genomic_DNA"/>
</dbReference>
<protein>
    <submittedName>
        <fullName evidence="1">Uncharacterized protein</fullName>
    </submittedName>
</protein>
<sequence>MNSSLIARFQNSAVVYYAQRGWYWTNRVGKLNILTAAAIWYIFAESSIAGKQRPTFYRHNWIQNPKPSRVIFEDRS</sequence>
<accession>A0A8S1NJ54</accession>
<organism evidence="1 2">
    <name type="scientific">Paramecium primaurelia</name>
    <dbReference type="NCBI Taxonomy" id="5886"/>
    <lineage>
        <taxon>Eukaryota</taxon>
        <taxon>Sar</taxon>
        <taxon>Alveolata</taxon>
        <taxon>Ciliophora</taxon>
        <taxon>Intramacronucleata</taxon>
        <taxon>Oligohymenophorea</taxon>
        <taxon>Peniculida</taxon>
        <taxon>Parameciidae</taxon>
        <taxon>Paramecium</taxon>
    </lineage>
</organism>
<evidence type="ECO:0000313" key="1">
    <source>
        <dbReference type="EMBL" id="CAD8092788.1"/>
    </source>
</evidence>
<dbReference type="Proteomes" id="UP000688137">
    <property type="component" value="Unassembled WGS sequence"/>
</dbReference>
<gene>
    <name evidence="1" type="ORF">PPRIM_AZ9-3.1.T0910128</name>
</gene>
<dbReference type="AlphaFoldDB" id="A0A8S1NJ54"/>
<keyword evidence="2" id="KW-1185">Reference proteome</keyword>
<evidence type="ECO:0000313" key="2">
    <source>
        <dbReference type="Proteomes" id="UP000688137"/>
    </source>
</evidence>
<reference evidence="1" key="1">
    <citation type="submission" date="2021-01" db="EMBL/GenBank/DDBJ databases">
        <authorList>
            <consortium name="Genoscope - CEA"/>
            <person name="William W."/>
        </authorList>
    </citation>
    <scope>NUCLEOTIDE SEQUENCE</scope>
</reference>
<name>A0A8S1NJ54_PARPR</name>
<proteinExistence type="predicted"/>
<comment type="caution">
    <text evidence="1">The sequence shown here is derived from an EMBL/GenBank/DDBJ whole genome shotgun (WGS) entry which is preliminary data.</text>
</comment>